<dbReference type="GO" id="GO:0017004">
    <property type="term" value="P:cytochrome complex assembly"/>
    <property type="evidence" value="ECO:0007669"/>
    <property type="project" value="UniProtKB-KW"/>
</dbReference>
<dbReference type="InterPro" id="IPR017560">
    <property type="entry name" value="Cyt_c_biogenesis_CcmI"/>
</dbReference>
<dbReference type="SUPFAM" id="SSF48452">
    <property type="entry name" value="TPR-like"/>
    <property type="match status" value="1"/>
</dbReference>
<gene>
    <name evidence="3" type="ORF">FHS65_001392</name>
</gene>
<evidence type="ECO:0000313" key="4">
    <source>
        <dbReference type="Proteomes" id="UP000548978"/>
    </source>
</evidence>
<keyword evidence="1" id="KW-0201">Cytochrome c-type biogenesis</keyword>
<keyword evidence="4" id="KW-1185">Reference proteome</keyword>
<dbReference type="NCBIfam" id="TIGR03142">
    <property type="entry name" value="cytochro_ccmI"/>
    <property type="match status" value="1"/>
</dbReference>
<dbReference type="RefSeq" id="WP_123287809.1">
    <property type="nucleotide sequence ID" value="NZ_JACIJB010000004.1"/>
</dbReference>
<evidence type="ECO:0000256" key="2">
    <source>
        <dbReference type="SAM" id="SignalP"/>
    </source>
</evidence>
<dbReference type="Proteomes" id="UP000548978">
    <property type="component" value="Unassembled WGS sequence"/>
</dbReference>
<feature type="chain" id="PRO_5030865312" evidence="2">
    <location>
        <begin position="26"/>
        <end position="286"/>
    </location>
</feature>
<dbReference type="AlphaFoldDB" id="A0A7W9A394"/>
<evidence type="ECO:0000256" key="1">
    <source>
        <dbReference type="ARBA" id="ARBA00022748"/>
    </source>
</evidence>
<accession>A0A7W9A394</accession>
<protein>
    <submittedName>
        <fullName evidence="3">Cytochrome c-type biogenesis protein CcmH</fullName>
    </submittedName>
</protein>
<organism evidence="3 4">
    <name type="scientific">Brevundimonas halotolerans</name>
    <dbReference type="NCBI Taxonomy" id="69670"/>
    <lineage>
        <taxon>Bacteria</taxon>
        <taxon>Pseudomonadati</taxon>
        <taxon>Pseudomonadota</taxon>
        <taxon>Alphaproteobacteria</taxon>
        <taxon>Caulobacterales</taxon>
        <taxon>Caulobacteraceae</taxon>
        <taxon>Brevundimonas</taxon>
    </lineage>
</organism>
<dbReference type="InterPro" id="IPR011990">
    <property type="entry name" value="TPR-like_helical_dom_sf"/>
</dbReference>
<dbReference type="EMBL" id="JACIJB010000004">
    <property type="protein sequence ID" value="MBB5660646.1"/>
    <property type="molecule type" value="Genomic_DNA"/>
</dbReference>
<reference evidence="3 4" key="1">
    <citation type="submission" date="2020-08" db="EMBL/GenBank/DDBJ databases">
        <title>Genomic Encyclopedia of Type Strains, Phase IV (KMG-IV): sequencing the most valuable type-strain genomes for metagenomic binning, comparative biology and taxonomic classification.</title>
        <authorList>
            <person name="Goeker M."/>
        </authorList>
    </citation>
    <scope>NUCLEOTIDE SEQUENCE [LARGE SCALE GENOMIC DNA]</scope>
    <source>
        <strain evidence="3 4">DSM 24448</strain>
    </source>
</reference>
<keyword evidence="2" id="KW-0732">Signal</keyword>
<comment type="caution">
    <text evidence="3">The sequence shown here is derived from an EMBL/GenBank/DDBJ whole genome shotgun (WGS) entry which is preliminary data.</text>
</comment>
<dbReference type="OrthoDB" id="9815847at2"/>
<name>A0A7W9A394_9CAUL</name>
<evidence type="ECO:0000313" key="3">
    <source>
        <dbReference type="EMBL" id="MBB5660646.1"/>
    </source>
</evidence>
<sequence>MLIFWTLTGLACALAGLLILSAAGAAGGAAASGPEEDEAARGRALARDLEELDRMAARGVLVGAELEAARAEVARRHLEADVAVAAPVVDTAGRLRQARWVLAGTGVTALAALALYIGVGSPGVADQPYARRVAEWAETPGMLDAPKLAAVMEREAANQPENFEAQALLGAARFEAGDPIGAASALRRAAMLRPDDAQTWARLGEALVQTQEGEVGTDAEMAFLRALALDPGQLGARYFLGELALQRGEAARVHEMWSPLIAALAPTDPRRVDLESRLPSLSGSEG</sequence>
<dbReference type="Gene3D" id="1.25.40.10">
    <property type="entry name" value="Tetratricopeptide repeat domain"/>
    <property type="match status" value="1"/>
</dbReference>
<feature type="signal peptide" evidence="2">
    <location>
        <begin position="1"/>
        <end position="25"/>
    </location>
</feature>
<proteinExistence type="predicted"/>